<dbReference type="RefSeq" id="WP_013929464.1">
    <property type="nucleotide sequence ID" value="NC_015703.1"/>
</dbReference>
<feature type="transmembrane region" description="Helical" evidence="1">
    <location>
        <begin position="189"/>
        <end position="209"/>
    </location>
</feature>
<protein>
    <recommendedName>
        <fullName evidence="2">DUF4190 domain-containing protein</fullName>
    </recommendedName>
</protein>
<reference evidence="3 4" key="2">
    <citation type="journal article" date="2012" name="Stand. Genomic Sci.">
        <title>Complete genome sequence of the aquatic bacterium Runella slithyformis type strain (LSU 4(T)).</title>
        <authorList>
            <person name="Copeland A."/>
            <person name="Zhang X."/>
            <person name="Misra M."/>
            <person name="Lapidus A."/>
            <person name="Nolan M."/>
            <person name="Lucas S."/>
            <person name="Deshpande S."/>
            <person name="Cheng J.F."/>
            <person name="Tapia R."/>
            <person name="Goodwin L.A."/>
            <person name="Pitluck S."/>
            <person name="Liolios K."/>
            <person name="Pagani I."/>
            <person name="Ivanova N."/>
            <person name="Mikhailova N."/>
            <person name="Pati A."/>
            <person name="Chen A."/>
            <person name="Palaniappan K."/>
            <person name="Land M."/>
            <person name="Hauser L."/>
            <person name="Pan C."/>
            <person name="Jeffries C.D."/>
            <person name="Detter J.C."/>
            <person name="Brambilla E.M."/>
            <person name="Rohde M."/>
            <person name="Djao O.D."/>
            <person name="Goker M."/>
            <person name="Sikorski J."/>
            <person name="Tindall B.J."/>
            <person name="Woyke T."/>
            <person name="Bristow J."/>
            <person name="Eisen J.A."/>
            <person name="Markowitz V."/>
            <person name="Hugenholtz P."/>
            <person name="Kyrpides N.C."/>
            <person name="Klenk H.P."/>
            <person name="Mavromatis K."/>
        </authorList>
    </citation>
    <scope>NUCLEOTIDE SEQUENCE [LARGE SCALE GENOMIC DNA]</scope>
    <source>
        <strain evidence="4">ATCC 29530 / DSM 19594 / LMG 11500 / NCIMB 11436 / LSU 4</strain>
    </source>
</reference>
<keyword evidence="1" id="KW-0812">Transmembrane</keyword>
<gene>
    <name evidence="3" type="ordered locus">Runsl_3803</name>
</gene>
<feature type="domain" description="DUF4190" evidence="2">
    <location>
        <begin position="142"/>
        <end position="201"/>
    </location>
</feature>
<proteinExistence type="predicted"/>
<accession>A0A7U3ZMX7</accession>
<keyword evidence="1" id="KW-0472">Membrane</keyword>
<dbReference type="InterPro" id="IPR025241">
    <property type="entry name" value="DUF4190"/>
</dbReference>
<feature type="transmembrane region" description="Helical" evidence="1">
    <location>
        <begin position="136"/>
        <end position="169"/>
    </location>
</feature>
<evidence type="ECO:0000256" key="1">
    <source>
        <dbReference type="SAM" id="Phobius"/>
    </source>
</evidence>
<keyword evidence="4" id="KW-1185">Reference proteome</keyword>
<dbReference type="EMBL" id="CP002859">
    <property type="protein sequence ID" value="AEI50161.1"/>
    <property type="molecule type" value="Genomic_DNA"/>
</dbReference>
<name>A0A7U3ZMX7_RUNSL</name>
<evidence type="ECO:0000259" key="2">
    <source>
        <dbReference type="Pfam" id="PF13828"/>
    </source>
</evidence>
<dbReference type="PROSITE" id="PS51257">
    <property type="entry name" value="PROKAR_LIPOPROTEIN"/>
    <property type="match status" value="1"/>
</dbReference>
<evidence type="ECO:0000313" key="4">
    <source>
        <dbReference type="Proteomes" id="UP000000493"/>
    </source>
</evidence>
<sequence length="210" mass="22727">MKKVLLFSNILFLLLFGCQKRNYVKQIPAPTFHYVNGNAKSSFAQQPETQIEKAPENTANDAPVLIAGGTENVSVALTSARPTEYRYHPEVLKTKVNSSNKPSFKEKIARKVVARKVQKLTSGKRTQSDSVNTMALLAGIFGILSVVLFWLTIVLGILFAIASIVLGIIGKKQVNEGNGTGKGWAITGIALGFVTLLITAIFAILIIALL</sequence>
<dbReference type="AlphaFoldDB" id="A0A7U3ZMX7"/>
<dbReference type="Pfam" id="PF13828">
    <property type="entry name" value="DUF4190"/>
    <property type="match status" value="1"/>
</dbReference>
<dbReference type="Proteomes" id="UP000000493">
    <property type="component" value="Chromosome"/>
</dbReference>
<evidence type="ECO:0000313" key="3">
    <source>
        <dbReference type="EMBL" id="AEI50161.1"/>
    </source>
</evidence>
<keyword evidence="1" id="KW-1133">Transmembrane helix</keyword>
<organism evidence="3 4">
    <name type="scientific">Runella slithyformis (strain ATCC 29530 / DSM 19594 / LMG 11500 / NCIMB 11436 / LSU 4)</name>
    <dbReference type="NCBI Taxonomy" id="761193"/>
    <lineage>
        <taxon>Bacteria</taxon>
        <taxon>Pseudomonadati</taxon>
        <taxon>Bacteroidota</taxon>
        <taxon>Cytophagia</taxon>
        <taxon>Cytophagales</taxon>
        <taxon>Spirosomataceae</taxon>
        <taxon>Runella</taxon>
    </lineage>
</organism>
<reference evidence="4" key="1">
    <citation type="submission" date="2011-06" db="EMBL/GenBank/DDBJ databases">
        <title>The complete genome of chromosome of Runella slithyformis DSM 19594.</title>
        <authorList>
            <consortium name="US DOE Joint Genome Institute (JGI-PGF)"/>
            <person name="Lucas S."/>
            <person name="Han J."/>
            <person name="Lapidus A."/>
            <person name="Bruce D."/>
            <person name="Goodwin L."/>
            <person name="Pitluck S."/>
            <person name="Peters L."/>
            <person name="Kyrpides N."/>
            <person name="Mavromatis K."/>
            <person name="Ivanova N."/>
            <person name="Ovchinnikova G."/>
            <person name="Zhang X."/>
            <person name="Misra M."/>
            <person name="Detter J.C."/>
            <person name="Tapia R."/>
            <person name="Han C."/>
            <person name="Land M."/>
            <person name="Hauser L."/>
            <person name="Markowitz V."/>
            <person name="Cheng J.-F."/>
            <person name="Hugenholtz P."/>
            <person name="Woyke T."/>
            <person name="Wu D."/>
            <person name="Tindall B."/>
            <person name="Faehrich R."/>
            <person name="Brambilla E."/>
            <person name="Klenk H.-P."/>
            <person name="Eisen J.A."/>
        </authorList>
    </citation>
    <scope>NUCLEOTIDE SEQUENCE [LARGE SCALE GENOMIC DNA]</scope>
    <source>
        <strain evidence="4">ATCC 29530 / DSM 19594 / LMG 11500 / NCIMB 11436 / LSU 4</strain>
    </source>
</reference>
<dbReference type="KEGG" id="rsi:Runsl_3803"/>